<dbReference type="SUPFAM" id="SSF52540">
    <property type="entry name" value="P-loop containing nucleoside triphosphate hydrolases"/>
    <property type="match status" value="1"/>
</dbReference>
<keyword evidence="1" id="KW-0808">Transferase</keyword>
<dbReference type="GO" id="GO:0016301">
    <property type="term" value="F:kinase activity"/>
    <property type="evidence" value="ECO:0007669"/>
    <property type="project" value="UniProtKB-KW"/>
</dbReference>
<gene>
    <name evidence="1" type="ORF">H9736_09495</name>
</gene>
<name>A0A9D1WSR6_9FIRM</name>
<accession>A0A9D1WSR6</accession>
<dbReference type="AlphaFoldDB" id="A0A9D1WSR6"/>
<dbReference type="Pfam" id="PF13189">
    <property type="entry name" value="Cytidylate_kin2"/>
    <property type="match status" value="1"/>
</dbReference>
<evidence type="ECO:0000313" key="2">
    <source>
        <dbReference type="Proteomes" id="UP000886800"/>
    </source>
</evidence>
<reference evidence="1" key="1">
    <citation type="journal article" date="2021" name="PeerJ">
        <title>Extensive microbial diversity within the chicken gut microbiome revealed by metagenomics and culture.</title>
        <authorList>
            <person name="Gilroy R."/>
            <person name="Ravi A."/>
            <person name="Getino M."/>
            <person name="Pursley I."/>
            <person name="Horton D.L."/>
            <person name="Alikhan N.F."/>
            <person name="Baker D."/>
            <person name="Gharbi K."/>
            <person name="Hall N."/>
            <person name="Watson M."/>
            <person name="Adriaenssens E.M."/>
            <person name="Foster-Nyarko E."/>
            <person name="Jarju S."/>
            <person name="Secka A."/>
            <person name="Antonio M."/>
            <person name="Oren A."/>
            <person name="Chaudhuri R.R."/>
            <person name="La Ragione R."/>
            <person name="Hildebrand F."/>
            <person name="Pallen M.J."/>
        </authorList>
    </citation>
    <scope>NUCLEOTIDE SEQUENCE</scope>
    <source>
        <strain evidence="1">CHK188-5543</strain>
    </source>
</reference>
<comment type="caution">
    <text evidence="1">The sequence shown here is derived from an EMBL/GenBank/DDBJ whole genome shotgun (WGS) entry which is preliminary data.</text>
</comment>
<proteinExistence type="predicted"/>
<keyword evidence="1" id="KW-0418">Kinase</keyword>
<dbReference type="EMBL" id="DXES01000197">
    <property type="protein sequence ID" value="HIX66469.1"/>
    <property type="molecule type" value="Genomic_DNA"/>
</dbReference>
<sequence length="209" mass="24174">MKNYVITIARGYGSGGKTIGKMLSRELDIEYYDRELLRRASDESGISEHLFAQADEKLKSKGPKLLKVRRSAYTGQLLPPGSEDFTSYQNLFNYQAKVIRDIADNESCVIVGRCADYVLRDRPNVLRLYVHASFDYCLAKTMELHPEFDEEEAKRFIRRTDKGRADYYRYFTGHSWDCADNYDLCINSEALGWDKCVALVKAYLEIKMK</sequence>
<evidence type="ECO:0000313" key="1">
    <source>
        <dbReference type="EMBL" id="HIX66469.1"/>
    </source>
</evidence>
<dbReference type="Proteomes" id="UP000886800">
    <property type="component" value="Unassembled WGS sequence"/>
</dbReference>
<reference evidence="1" key="2">
    <citation type="submission" date="2021-04" db="EMBL/GenBank/DDBJ databases">
        <authorList>
            <person name="Gilroy R."/>
        </authorList>
    </citation>
    <scope>NUCLEOTIDE SEQUENCE</scope>
    <source>
        <strain evidence="1">CHK188-5543</strain>
    </source>
</reference>
<organism evidence="1 2">
    <name type="scientific">Candidatus Anaerotruncus excrementipullorum</name>
    <dbReference type="NCBI Taxonomy" id="2838465"/>
    <lineage>
        <taxon>Bacteria</taxon>
        <taxon>Bacillati</taxon>
        <taxon>Bacillota</taxon>
        <taxon>Clostridia</taxon>
        <taxon>Eubacteriales</taxon>
        <taxon>Oscillospiraceae</taxon>
        <taxon>Anaerotruncus</taxon>
    </lineage>
</organism>
<dbReference type="InterPro" id="IPR027417">
    <property type="entry name" value="P-loop_NTPase"/>
</dbReference>
<protein>
    <submittedName>
        <fullName evidence="1">Cytidylate kinase-like family protein</fullName>
    </submittedName>
</protein>
<dbReference type="Gene3D" id="3.40.50.300">
    <property type="entry name" value="P-loop containing nucleotide triphosphate hydrolases"/>
    <property type="match status" value="1"/>
</dbReference>